<dbReference type="Proteomes" id="UP000664835">
    <property type="component" value="Unassembled WGS sequence"/>
</dbReference>
<dbReference type="RefSeq" id="WP_208150936.1">
    <property type="nucleotide sequence ID" value="NZ_JAGETV010000035.1"/>
</dbReference>
<gene>
    <name evidence="2" type="ORF">J3998_12125</name>
</gene>
<accession>A0ABS3Q7N2</accession>
<keyword evidence="3" id="KW-1185">Reference proteome</keyword>
<feature type="transmembrane region" description="Helical" evidence="1">
    <location>
        <begin position="12"/>
        <end position="32"/>
    </location>
</feature>
<evidence type="ECO:0000256" key="1">
    <source>
        <dbReference type="SAM" id="Phobius"/>
    </source>
</evidence>
<feature type="transmembrane region" description="Helical" evidence="1">
    <location>
        <begin position="66"/>
        <end position="85"/>
    </location>
</feature>
<keyword evidence="1" id="KW-0472">Membrane</keyword>
<dbReference type="EMBL" id="JAGETV010000035">
    <property type="protein sequence ID" value="MBO1928321.1"/>
    <property type="molecule type" value="Genomic_DNA"/>
</dbReference>
<protein>
    <submittedName>
        <fullName evidence="2">Uncharacterized protein</fullName>
    </submittedName>
</protein>
<organism evidence="2 3">
    <name type="scientific">Thiomicrorhabdus marina</name>
    <dbReference type="NCBI Taxonomy" id="2818442"/>
    <lineage>
        <taxon>Bacteria</taxon>
        <taxon>Pseudomonadati</taxon>
        <taxon>Pseudomonadota</taxon>
        <taxon>Gammaproteobacteria</taxon>
        <taxon>Thiotrichales</taxon>
        <taxon>Piscirickettsiaceae</taxon>
        <taxon>Thiomicrorhabdus</taxon>
    </lineage>
</organism>
<keyword evidence="1" id="KW-1133">Transmembrane helix</keyword>
<sequence length="130" mass="14540">MTDYEDNKVRSFSPLLLIIAIIFHIQIGIQVIEADFASFAFLALLTILLAGLFQSFSIIRSTSLKKVLFVFVIACCSPLSIYLLGTDNPLLFAQSIEYSFIYLLFSGLIIFHPTNVIHNRTSKVVSFPSS</sequence>
<comment type="caution">
    <text evidence="2">The sequence shown here is derived from an EMBL/GenBank/DDBJ whole genome shotgun (WGS) entry which is preliminary data.</text>
</comment>
<proteinExistence type="predicted"/>
<evidence type="ECO:0000313" key="2">
    <source>
        <dbReference type="EMBL" id="MBO1928321.1"/>
    </source>
</evidence>
<feature type="transmembrane region" description="Helical" evidence="1">
    <location>
        <begin position="38"/>
        <end position="59"/>
    </location>
</feature>
<reference evidence="2 3" key="1">
    <citation type="submission" date="2021-03" db="EMBL/GenBank/DDBJ databases">
        <title>Thiomicrorhabdus sp.nov.,novel sulfur-oxidizing bacteria isolated from coastal sediment.</title>
        <authorList>
            <person name="Liu X."/>
        </authorList>
    </citation>
    <scope>NUCLEOTIDE SEQUENCE [LARGE SCALE GENOMIC DNA]</scope>
    <source>
        <strain evidence="2 3">6S2-11</strain>
    </source>
</reference>
<keyword evidence="1" id="KW-0812">Transmembrane</keyword>
<name>A0ABS3Q7N2_9GAMM</name>
<feature type="transmembrane region" description="Helical" evidence="1">
    <location>
        <begin position="91"/>
        <end position="111"/>
    </location>
</feature>
<evidence type="ECO:0000313" key="3">
    <source>
        <dbReference type="Proteomes" id="UP000664835"/>
    </source>
</evidence>